<feature type="region of interest" description="Disordered" evidence="1">
    <location>
        <begin position="1"/>
        <end position="27"/>
    </location>
</feature>
<dbReference type="OrthoDB" id="3537171at2759"/>
<reference evidence="2" key="1">
    <citation type="journal article" date="2021" name="Nat. Commun.">
        <title>Genetic determinants of endophytism in the Arabidopsis root mycobiome.</title>
        <authorList>
            <person name="Mesny F."/>
            <person name="Miyauchi S."/>
            <person name="Thiergart T."/>
            <person name="Pickel B."/>
            <person name="Atanasova L."/>
            <person name="Karlsson M."/>
            <person name="Huettel B."/>
            <person name="Barry K.W."/>
            <person name="Haridas S."/>
            <person name="Chen C."/>
            <person name="Bauer D."/>
            <person name="Andreopoulos W."/>
            <person name="Pangilinan J."/>
            <person name="LaButti K."/>
            <person name="Riley R."/>
            <person name="Lipzen A."/>
            <person name="Clum A."/>
            <person name="Drula E."/>
            <person name="Henrissat B."/>
            <person name="Kohler A."/>
            <person name="Grigoriev I.V."/>
            <person name="Martin F.M."/>
            <person name="Hacquard S."/>
        </authorList>
    </citation>
    <scope>NUCLEOTIDE SEQUENCE</scope>
    <source>
        <strain evidence="2">MPI-CAGE-CH-0243</strain>
    </source>
</reference>
<dbReference type="EMBL" id="JAGMWT010000007">
    <property type="protein sequence ID" value="KAH7125421.1"/>
    <property type="molecule type" value="Genomic_DNA"/>
</dbReference>
<dbReference type="PANTHER" id="PTHR37048:SF2">
    <property type="entry name" value="QUESTIONABLE PROTEIN"/>
    <property type="match status" value="1"/>
</dbReference>
<organism evidence="2 3">
    <name type="scientific">Dendryphion nanum</name>
    <dbReference type="NCBI Taxonomy" id="256645"/>
    <lineage>
        <taxon>Eukaryota</taxon>
        <taxon>Fungi</taxon>
        <taxon>Dikarya</taxon>
        <taxon>Ascomycota</taxon>
        <taxon>Pezizomycotina</taxon>
        <taxon>Dothideomycetes</taxon>
        <taxon>Pleosporomycetidae</taxon>
        <taxon>Pleosporales</taxon>
        <taxon>Torulaceae</taxon>
        <taxon>Dendryphion</taxon>
    </lineage>
</organism>
<sequence length="319" mass="36882">MSTPYEHDFTNSYSAYSPPTGYTADPRKQSSCMRNDAMVESKDIVQGRVLWLPQKHELPEKAVRRAHGKGAVEEGIYNHPVVIISRPEEEPNIVHFHLITSFQGKKLHEIYGKPNEFHASRRSWYLPVYPSPEHPDAQSKKSKKRFPTLDLADNAVLRWDSYVNLRHVYKIDWTFLRPYANPDTPSISQYRFEKESMIRLLAKSRFLTTYETGSQHQAPISLQIPTPYVHTNEMDRGTQTISPISDRSLGSNRSAYSPVSQPAFLGLKSTRGGHTQSTPKAPPDDSDETQRPRIIQFIFRCILKWPWTVFKRLWAWLRS</sequence>
<keyword evidence="3" id="KW-1185">Reference proteome</keyword>
<feature type="region of interest" description="Disordered" evidence="1">
    <location>
        <begin position="267"/>
        <end position="289"/>
    </location>
</feature>
<name>A0A9P9DUB7_9PLEO</name>
<dbReference type="PANTHER" id="PTHR37048">
    <property type="entry name" value="QUESTIONABLE PROTEIN"/>
    <property type="match status" value="1"/>
</dbReference>
<evidence type="ECO:0000256" key="1">
    <source>
        <dbReference type="SAM" id="MobiDB-lite"/>
    </source>
</evidence>
<proteinExistence type="predicted"/>
<comment type="caution">
    <text evidence="2">The sequence shown here is derived from an EMBL/GenBank/DDBJ whole genome shotgun (WGS) entry which is preliminary data.</text>
</comment>
<evidence type="ECO:0000313" key="2">
    <source>
        <dbReference type="EMBL" id="KAH7125421.1"/>
    </source>
</evidence>
<dbReference type="Proteomes" id="UP000700596">
    <property type="component" value="Unassembled WGS sequence"/>
</dbReference>
<protein>
    <submittedName>
        <fullName evidence="2">Uncharacterized protein</fullName>
    </submittedName>
</protein>
<accession>A0A9P9DUB7</accession>
<gene>
    <name evidence="2" type="ORF">B0J11DRAFT_579967</name>
</gene>
<evidence type="ECO:0000313" key="3">
    <source>
        <dbReference type="Proteomes" id="UP000700596"/>
    </source>
</evidence>
<dbReference type="AlphaFoldDB" id="A0A9P9DUB7"/>